<evidence type="ECO:0000313" key="2">
    <source>
        <dbReference type="Proteomes" id="UP000215441"/>
    </source>
</evidence>
<proteinExistence type="predicted"/>
<sequence length="67" mass="6521">MGAGAARHEGADVGDGAAMGAAVGGRGGGDGRLLECNPLCGGGLAGLFQKTGVSGKYRLLIGRYQSN</sequence>
<accession>A0A235EG52</accession>
<reference evidence="1 2" key="1">
    <citation type="submission" date="2017-07" db="EMBL/GenBank/DDBJ databases">
        <title>Acidovorax KNDSW TSA 6 genome sequence and assembly.</title>
        <authorList>
            <person name="Mayilraj S."/>
        </authorList>
    </citation>
    <scope>NUCLEOTIDE SEQUENCE [LARGE SCALE GENOMIC DNA]</scope>
    <source>
        <strain evidence="1 2">KNDSW-TSA6</strain>
    </source>
</reference>
<keyword evidence="2" id="KW-1185">Reference proteome</keyword>
<name>A0A235EG52_9BURK</name>
<dbReference type="Proteomes" id="UP000215441">
    <property type="component" value="Unassembled WGS sequence"/>
</dbReference>
<comment type="caution">
    <text evidence="1">The sequence shown here is derived from an EMBL/GenBank/DDBJ whole genome shotgun (WGS) entry which is preliminary data.</text>
</comment>
<protein>
    <submittedName>
        <fullName evidence="1">Uncharacterized protein</fullName>
    </submittedName>
</protein>
<evidence type="ECO:0000313" key="1">
    <source>
        <dbReference type="EMBL" id="OYD47970.1"/>
    </source>
</evidence>
<organism evidence="1 2">
    <name type="scientific">Acidovorax kalamii</name>
    <dbReference type="NCBI Taxonomy" id="2004485"/>
    <lineage>
        <taxon>Bacteria</taxon>
        <taxon>Pseudomonadati</taxon>
        <taxon>Pseudomonadota</taxon>
        <taxon>Betaproteobacteria</taxon>
        <taxon>Burkholderiales</taxon>
        <taxon>Comamonadaceae</taxon>
        <taxon>Acidovorax</taxon>
    </lineage>
</organism>
<dbReference type="AlphaFoldDB" id="A0A235EG52"/>
<dbReference type="EMBL" id="NOIG01000014">
    <property type="protein sequence ID" value="OYD47970.1"/>
    <property type="molecule type" value="Genomic_DNA"/>
</dbReference>
<gene>
    <name evidence="1" type="ORF">CBY09_22345</name>
</gene>